<dbReference type="InterPro" id="IPR008969">
    <property type="entry name" value="CarboxyPept-like_regulatory"/>
</dbReference>
<dbReference type="SMART" id="SM00560">
    <property type="entry name" value="LamGL"/>
    <property type="match status" value="3"/>
</dbReference>
<dbReference type="InterPro" id="IPR006558">
    <property type="entry name" value="LamG-like"/>
</dbReference>
<dbReference type="PANTHER" id="PTHR23303:SF14">
    <property type="entry name" value="BOS COMPLEX SUBUNIT NOMO1-RELATED"/>
    <property type="match status" value="1"/>
</dbReference>
<keyword evidence="9" id="KW-1185">Reference proteome</keyword>
<feature type="domain" description="Fibronectin type-III" evidence="7">
    <location>
        <begin position="5677"/>
        <end position="5766"/>
    </location>
</feature>
<dbReference type="GO" id="GO:0042995">
    <property type="term" value="C:cell projection"/>
    <property type="evidence" value="ECO:0007669"/>
    <property type="project" value="UniProtKB-SubCell"/>
</dbReference>
<dbReference type="SMART" id="SM00282">
    <property type="entry name" value="LamG"/>
    <property type="match status" value="2"/>
</dbReference>
<sequence length="7648" mass="820551">MFRFLGLFLACLPAVAFQIPTSVGSTTDLPSAVFRIEQQGFRISPERRILLMEEPEGSVVFDYFYDAPNQSGWRLQGLLISPSGGEQTLSQDFSLGRLVLTRDQITEEGTWQITNLQILDGDTLVAESSPAVVSIDAVAELLVARATVEEMTPEELAELGHVFNPNDYRSIKFNLALVMGSTEVPVNIPVLLPRDPASRLKALMPISDPFLEGIVVAGEPRFGGVPSLFFVGEETVSPIKAEGYVMSLVVIPGKIHHLKTMFRAAVLVVNAAPDGLEVRVNNLQAKIEFPTPTKYGHPLGLSDTQNGGLERPMVNLGADGESGTSDDRDFIDPAEEAVAEYILRGNVPGMYDVRFDISGQANLGDDDPFRVTSTAEARVYVRSPDFTVTFEHPDTVATGEPYDLTMHINNVGEVPLNDFNIEIDPFRLVGVTMEAGTDPRQAAGTIAPGGEASLTWRLRADTTGQVVASYYRVEDGISSDLQLSIGIAPSGERLTNRVLIFPPEFEAGFEDPLKANVKRFAKKVYDLSHMVEEEVPTHLLPIAGRDAGRLNKRFGFSAVSLGLGANSDQAHLSLLRNVIGAMDGHEAIDRFRREMTRISEPNMTAAFEPLLQNWVASRGHRDLLTWMAEESRTIDNLALVLVEGDPGLSLAVTDPEGRVSSDSGALDIPFSAVFNLGPGRRLAWLGGLSGAPQITVSGAVGGPLRVQAVFNPNPATAMTFLDTGSWTPTVDPTLTLQPVGGRWDIEENRVVRQVQGEIVPSRAFGVVGVKHMSPLDGQDVDINGRHVAFQFSRPLDLSAIAQLGDHIQIEGAPVVLGKLQNNPHFLVVKSRHTHGPYRPINYRLEGLTALDGTVMAPQTGSFDGDPFFSGVSVTGRIVDQSGTDIQAAKVYLEVRGGWSDVIEGDFIIEDVKTPDANGGYRFDFVPFIKDGVQVPSEDTNPYEYDRHFYERLARHLDRKKDFRITVELADGRRESRKFTPQAPGQNIVAEFSFLDKGTIFGRLVDPDGLPIANAPIYASNQERLNGYAQLTTTDGDGNYRFDGLEVGQVVVKTAKPGGELAWRSVFLTKQNSPYRLDISFDSIFGRVEGQVVRVIDGELIPQPNMLVGWHASSTRPFYYYRTPDDLYPLPYNGLAYTDSNGFFRLEEMPGGIGSLWAWGVGGYATRKLTMAGNEFIRADLQIVYQERHTVNLSGRVVDGQDFPLADMDVQVGNHYTKSASDGSFSFENVPISLGNHRVNAYKNRDVWPWDALLRGHATVNMAPEMDDITELLIVAIPDPVITGRYLDVAGNPIPFAPVYNPPNDGLKPPVFAYTDHEGIFKGSLFDTSNFPGMWWDPHVGLQVGGNHFTGLRYPKLAHTEVTVGVEGYENLVVQEEPQSQIRVRLVDGQGAPVIGTVEVRGYLPSSDEETMGMPVFGTLYRRVTDNDGGILFDQLNTRETTIQGTHPLLGETEVYSYVPAPLAEGAEVPSITLAFNSQAEPTNLFGRVFDSDGVSPAPEGTLVVAEVGGVTAKTRTNPEGWYWFESLVNTGSRQLVDLVVYHPNSTHWAGEKIMLNQEMRFRNDLILAQRGTVNVHLVDHDGVPVESGNVVVSYQDISYQDPQVVGELGELDWVKQEFSAQVLANTNPVQFTNLPVGEVQLRAAHGNGLSALKSVLLPRDGRTLDIYLHLETPGSISGVFFDHANEVIPNGEVQLTRFSQLLAQRVTDDASTGNPGFFNFEALPMRRYRLHGTDPDSGLTGTTEVEPTPFRPDAQVDLRLDPVGHINGVVQYQGQTVPNARIRLMSGWEGRPELNLVTGADEYGLFELRNLPLDRYRLIVSSNVTAEKALEFIEISESGETITPVVRFSPMHELLLNVLHADGTPAAHVSVSVNGGGEGVFDGATGYTDENGQLLLYNLRPNTYTVWGKEPRYRDDLYTPITISPDDPQRVEHSVQFPGWGVVRGQVLDERGVPIDFPVRVRIQDPIRFGSDVWTYLNTDAGGSFTWWRARLGQRMSAVALSSRNYESDTQSFYLENHGDEVDLVLTLRQMTTASGQVVFEDGTPVPYAKVWVDEPIQIITQADEQGRYSLEPIRVGGMTVFAKDPFSPRTGQAFRISDSTGEGAVLPHTDVTIQLGGVGTLSGNVFLSDGSPVTYGHLMLEHQQSGAMRQAALFADGGWLQTNIPMGTYTARAYDAERTMWSEDSFELDLVEDGGSAAGDLTFQPSFEIRGRIFAEGGTNGVRDAMIELWRRQNGVRWQRVYRDVSRDDGFYSLEHVYPGTYRVVIGDETLSNTLKTELVVGDADMLEMDWVLRPARSISGVVTNADTIPLYPGAVRVFSLAGQLLDSVSLNQRGEFQLEDFDLDEVRLQITTLKGWYTFDQVVQLQPGANAFNFTGPATVRVRGRLIAQAEQRVGVAASLSYRGSSRGVMGGNDGAFEISHVPVGEVLTLTVTGQGTRRMTVGPFSTDTDLGDIYIDTTPPELADFPDGIRVTQMPATLRIPVTEAEQDSNYLPEKTKVWLNGQSMDVFLVADADAVVLQVPAFPEGAVRGYNVLKVQVENDADRRAVKNYELYIESPGATVAVKVNDYRWRDAVGQVVQLEDGRTFTTDDRGFVYVYNVTGAAPRFWARSGDDGAFLGDVALSQTAATTFGAMRLVPAGGYLGQVTDVDGNPLADVTVWAENQPARTDGDGRYFMRVVPINQETDLIVDEPRGFGLRQAGRIAVPGTFADGYDIQVEPVGTLVGTVYDSNGTTPISGASVSLAYDSVSERFHQTATTDSDGAYRIERVFAEPLRLTARHPSTNQVGLVVYPSMQPGQTATLDIHLEPVGTLVGRLLLPDGNPAAAVTLNVVDQRDIVYASAVSAADGAFQIDEVPYGTFALSADARAGLAYLDQAITLSQNSLTLGDLSMAVDLPPTLTVELPPVYDPVLRPQMRLVLEDDRALASMTVVADDYPERAVTRNIGGVRSTTSFNPPLPDSIPYGPLPLTITVRDHFDQEVVWTGALNVADDITPPGLTLVSPTETLTLEEGRTFEVVADTVDAYSVTVTYDGFLLGTGYRGPFGSDRFTAEVRVPPVDASGVVEVNLIARDRRGNETRLGIPVNVLNRDISGAPDLEVMSHVDGQVMPLNLDRDLNLDLRLRMNDPDGLAVVTVRFEGEEVLRAGLTETNHEVTHRLVLPPSASRREQVRIVVDVDDLGFNRTSQTITLNNIDGEVFDADNPLNIGRYTTAFDNRSLILVGGAHVIDGAHAPQDLVLVNGAEVTLSKSSGELLGDAAVTDLDVGLHLVIAAGSAIRADKAGFPDFSLYPGATVYPSHGGLSVDDDSLRKTHGSMVEPLLVAAYSGGGAIRLQAPNLWLQGEVTARGGWAKFPYLGAGGSIWLQSPNLQGRGLVSADAYATRSDEIAGMPGGGGGRIAVYGAGENLSLQALGRAGGGHGTIFLSLPDPAYADGTRDILRVAGLATTEVAAATPIPYFTGIVGQDIQFLPTQQGPDGYRDHLILPEPAGYHRYRGLYVWREGEPENRKRIDFNSGTEIVSEANEAFPVFADGDRLHIGYPLDAVEVVDGGRFRSEAGLVRAPVFFDGGFLHAGDGVTHLLRDDAVIRRGGGLEGAFEGPAMTLPTGLAFSVDGSLAVPQMELPDGATLHLNGTLMTDRLVVAAGATVDAVPWASAPMLDIQATEAVIDGTLQVAPKKVDGGTDGYWTHAGLRGNSEPRSPHTSGSLYEPGSFAGGLGGVVRLRFDELVLNGTLDVGVGEVGGAAWLQGLRLTGSGSISADGKVDYRYVRGGGRIALWVDDQSGFSGSLSARGYDQVSFYGSAGAGTTFIKTPTWPDGRLIVDNGGQTAGVDSTVLPIFGIRVAGAGTTPTVLTGAFPAHREFVGMFLVLEGQEPQRITEQSATALTLAGPINGLAEGVSVTAFHRFSGLVARGGAALYTTDPIQVTGDVVLDGGQINAPVTRIGATDTRVFADGSGELTQDDGTRIYELDNFHLTVQFPLDVARISLRNGASLTYYQPVRVETLEVDGGSLYSGVSDRAFGLTATTVSLTNGSLWSAAANRDGFAPARINVDVAETFTLDATSRVETNGENGGASSSPGGSNDYSHAGYHALRDSDTGTASTNPIHGSLFRPEAQIYRGGGAIHIRCADFQLDGTVSAAGVSQYAGGSIWLEANNFLGSGTLTTGNNPGRMALYHGGDAGFLNRYTILSSTPENVHQTYGGGTLFVKGADQTHGELIVDQDALNRHSASALYQRYRMTGVVGPARLTVSAGDSDPDPLVIDDLTWSDLPSGLGGLWVKFTVDGVDYAARIRDNDARKLMLEAPAEGNLPASLPAGTELRFELRLDRLHLRNGAQLYFAGDLTIGELLLDQSDKINSIWARSLNGLPNPMSLNNNRLRLVLDAPNLAEQAFQLQDSQLWFDKPITLDSLNLVNSQVLHSPPERSVAVSQYTPWLHLTARSVTMDATSWFGGTRIGDSRGEDNSAAWYHGGTLGNFAGPYGSLFAPDRLGVGLNYTGARIYLKADTLTGGTFDVTSANGAAGSIQLDLGTVSGDITLNAGKHPTSHNPNGGGRIAVVYDTLVNANFIADTRADGSSGTFFLKDRAADYGRLIIDNGDLGVAGERETVLPSFAPVTLDANFTLSNDGVRSTLFVPGMNLADDFRGYQLAANGDMAALFPIEATENRDGGTAFTLTGVLSGLQVGDLIEPVVRVSEVRLCADCRLGPASLKIVTDSQFPVGHVFADGEGSFIEPPAMVDGHLILDGYSMQIERPVNYAALTLRNGASLRLNGAANQINNVQLDGGTFIIAEDDQETPTLSADAVTLANNAVLSVLYLAATDLTVDAGSTLQGVVYAGEPLRWGTGSVSLTTAAPVNYGGEARTSWRAVRFGDFRRPWRVTTGMSRLRIEAVNASVDGTLFPGLNPDLGQVAPGGALWLTADQLQGNGRIHANAPVYTRTSDSAAGGGCVAVYTRDRSAWQGMVEARGAVYSGSSVLDVDRDHTGSGTVFMKSETQTHGELHLLGNGRLTLAGMTRVPSLGQITLGDAAVIDGNRIDDPDADYPIDLRGLHLVVDEDGTPQTFEITDNTKTSITVAGSLPALNAGTVLRAQLHLDRIHVTDNARFYTPDHLVIHDQIVPSSRADAGEIWSRRLSLPQPAWTLDGGSTGLRVDETTNLTDLVVRNGTLQINGSLSIARVTLGDGGVLTHGQTLPPNKERLPHPFYGMRLQVQTLTIASGGHLNLDNKGLEGRPGIASNGYGHAGDYPQGYAYGSVFEPDLPGGNLGGGVLKLNADVVQLDGALTARGPAGGSLWLDVGVIRGNGLVSADAVVADYGSAGRVALYYDDNQLVRLPSAKSPKRADSNVLPGAGTVYLKKRGARDGELYVLNDAYADVTLYRTPLAAVGNHSLTETPSDPRIIRMSGVYWRPAFAGMEIIDLQTDQVYRVVSHDFYSLTLDRPITPAPTAGWSFRGRAPISRVLQANATLEADATELIVPILDGYEVNPPTIDSLVFDVPYHDAVLSGAAFAVDLAASDVSGVTGATLSFNGGTETGTGAGPWRFAFTAPVVATAATYTLDVTVTDAFDNVQRLSRNLQVLPADTVAPTLTVSQPLENDAVDAEQSFIARVEVADNYGLDRIAYQFNDETRPVSLAGAPTDHVDEQHFTTPVVVGDQSMALTVSVYDGAGLSTAVTTNILVRDKTAPEPATALTALPTSTEAELRWTASGDSAGDLAGYEISLDGGTPIQVDGTTLTYTFTGLSAETAYQVTVTSVDGSGNRAEPASATFTTLSESGTSLIAKPDAWWSFNRDSADQGVLSFNRAGHVNFPDSVDIARGAEGMTFAFWAKGNTFSGSQAVLTLRHPDNSYEELVQLFFSSTQFYCYVDYGPSSRRATASTGGFQPDVWYRMVATIDTTQRRIALYRDGQFIRHGTLQGTGPLPDFSMGYLQLGGEGDRNFFDGDLRDVQVWRGVWNADDVTADYRYPGKATDLRVASQYGFSMNPNDLVAAWPLDGRETGSVVDTSYHQNNGILVGTAWGTSSQHLFAVPDHIGGLPGAYGPQTITANGVFGNALVFDGTQSAREWSAPAFSGSSFASSLMVRLDSLPSQVGRTMTLFEAGAAHLYVDSQDQLVWEPGDGATLTAAGALTAGQWHHLVVRRDGETTHQLRVDGVAVAEAPLLAVTQPGGAWSLARRVGGNDPLIGAVDEWMLWSTQPEPTALDKLGREPLSALSAGLSLAMVADLAWSGSTDRIDLSWSTRPNQPGPAAWLVSVDGGAPVRLGPTARSYQITGLSAGATHQVTVQAETEGGDLSRGATRQVATAAASAAAGMGPAARFYVPFDQDGPTLTGATFAGNDDQITLASGENLFEGAPGMTYAAWVKIPNTTTAYQLFYLGDGNNTQEPLQVYTSSGRLTLATRPGPGLSSVSANTSHFLNDATWHRVAMVVDFANNNLRLYVDGELSYTRTSISNNPGVFPAGHYPVMVLGAKPKSSSRGFHGAMADVQVWRAPWREEDVAFDWANPLRDAEQTADGSVLSPRRDLLLRVLYGQNSGNTVYDRSGNGQHGSAANVNWSETLPLHRFPERFSGRALAVANLTSVAGYSGQAVDFAATGAKARLDAEGLQGHNGVTASLWFQAPPLGVDGTLIAQSDHHGGVEVGFDRALRPFLATRADTRQTAAAAMTPGQWHHLAVTLEPNVGTRLFLDGNPAGFIAGNPSLTAEPWRFGHLVRGGGALNGVVDEFALWEQVLPAQRLQQMVVSGQAHTALFEVPVNEAEVTNLTAAPEANRITFIWQAPSQSLATVTGYRVYRDGAASGVFIAAPQTTHLWDGLSPDQRVTLRVTAVDEWGNESPGRILEAWTMSDPSAATAPGAPSSWYDYEFPALSRQLASFADRGRHVGVSANIDGFLAGARGATLAAWFRLDPKTSYSRQELIKVSRGFNTLLALQVNGGRVQFLARPTSSIGNQQVQSNLGFDDGRWHRAVGVVDVADKVVRLYVDGVLVHERTVSWSMASWPDPSEVDAVELGDDSYYYPNGLIWNAQVWRAPFDAEAVAHDLRFTFQTAAEHDAVSSVTAADLAAHWWLNEGVNGTVADSSGRERHGIATDLVWVDETHPINVVADQAGTRHLDLFDGVPIDQGISGQALSVSGFGVGLRAADAADLDAGFAVSLWFKPERLPSQEQAEQILVHQANGDWALGLTIEDRLIFDLAGRVNATAAPPLSSGSWYHLVVTGTPGGSVAVYLNGVRVADEALSANGGLTPGLQIGGGANGLRPIFAALDQTGIWANTLTANQVSQLWQHPAGGPLAKRSGTAAIRQSAPASDGAGAVEPSRGGPVLADVDPIVETVRGEKWVREVYQTENALVLDNTELELNGSLIARSIELRNGARLTHAPLADGQPGVLLIAAAERIEIDRRSLIDLNGRGWRQSEATFNPAHGTPALSGQPGTVYGSIVQPNLPGGGKSGGGAVVLIAPEIVIDGRILARGLGFSSGGSVFIQCADLSGAGLVDVRGGEDADGRGGAGRIAVHSDRTFRFGGRMETGSPERALIFSADSRGENRRLSATFPADEKGRGRTKVVLPPALRLSADAFKNVRLEGRRLVAEVSSEQDLQQYLGFTARGNLGRLQLTEVMRLTGDSWVLWFDGDRLGTRVGDLTFAFEVGNAEQLAADKGMVPVVPR</sequence>
<dbReference type="GO" id="GO:0030246">
    <property type="term" value="F:carbohydrate binding"/>
    <property type="evidence" value="ECO:0007669"/>
    <property type="project" value="InterPro"/>
</dbReference>
<protein>
    <submittedName>
        <fullName evidence="8">Carboxypeptidase regulatory-like domain-containing protein</fullName>
    </submittedName>
</protein>
<feature type="region of interest" description="Disordered" evidence="5">
    <location>
        <begin position="7279"/>
        <end position="7303"/>
    </location>
</feature>
<dbReference type="GO" id="GO:0004180">
    <property type="term" value="F:carboxypeptidase activity"/>
    <property type="evidence" value="ECO:0007669"/>
    <property type="project" value="UniProtKB-KW"/>
</dbReference>
<feature type="chain" id="PRO_5035258878" evidence="6">
    <location>
        <begin position="17"/>
        <end position="7648"/>
    </location>
</feature>
<dbReference type="RefSeq" id="WP_207858162.1">
    <property type="nucleotide sequence ID" value="NZ_JAFREP010000005.1"/>
</dbReference>
<feature type="region of interest" description="Disordered" evidence="5">
    <location>
        <begin position="4063"/>
        <end position="4106"/>
    </location>
</feature>
<name>A0A8J7QER8_9BACT</name>
<dbReference type="Gene3D" id="2.60.40.10">
    <property type="entry name" value="Immunoglobulins"/>
    <property type="match status" value="3"/>
</dbReference>
<evidence type="ECO:0000259" key="7">
    <source>
        <dbReference type="PROSITE" id="PS50853"/>
    </source>
</evidence>
<evidence type="ECO:0000256" key="3">
    <source>
        <dbReference type="ARBA" id="ARBA00023157"/>
    </source>
</evidence>
<dbReference type="Gene3D" id="2.60.40.1120">
    <property type="entry name" value="Carboxypeptidase-like, regulatory domain"/>
    <property type="match status" value="1"/>
</dbReference>
<dbReference type="InterPro" id="IPR001791">
    <property type="entry name" value="Laminin_G"/>
</dbReference>
<keyword evidence="4" id="KW-0966">Cell projection</keyword>
<dbReference type="InterPro" id="IPR013320">
    <property type="entry name" value="ConA-like_dom_sf"/>
</dbReference>
<dbReference type="EMBL" id="JAFREP010000005">
    <property type="protein sequence ID" value="MBO1318410.1"/>
    <property type="molecule type" value="Genomic_DNA"/>
</dbReference>
<dbReference type="SUPFAM" id="SSF49464">
    <property type="entry name" value="Carboxypeptidase regulatory domain-like"/>
    <property type="match status" value="2"/>
</dbReference>
<dbReference type="InterPro" id="IPR013784">
    <property type="entry name" value="Carb-bd-like_fold"/>
</dbReference>
<evidence type="ECO:0000256" key="5">
    <source>
        <dbReference type="SAM" id="MobiDB-lite"/>
    </source>
</evidence>
<keyword evidence="8" id="KW-0121">Carboxypeptidase</keyword>
<dbReference type="Gene3D" id="2.60.120.200">
    <property type="match status" value="6"/>
</dbReference>
<accession>A0A8J7QER8</accession>
<evidence type="ECO:0000313" key="8">
    <source>
        <dbReference type="EMBL" id="MBO1318410.1"/>
    </source>
</evidence>
<feature type="domain" description="Fibronectin type-III" evidence="7">
    <location>
        <begin position="6742"/>
        <end position="6835"/>
    </location>
</feature>
<comment type="subcellular location">
    <subcellularLocation>
        <location evidence="1">Cell projection</location>
    </subcellularLocation>
</comment>
<dbReference type="InterPro" id="IPR013783">
    <property type="entry name" value="Ig-like_fold"/>
</dbReference>
<evidence type="ECO:0000256" key="6">
    <source>
        <dbReference type="SAM" id="SignalP"/>
    </source>
</evidence>
<dbReference type="SUPFAM" id="SSF49452">
    <property type="entry name" value="Starch-binding domain-like"/>
    <property type="match status" value="3"/>
</dbReference>
<evidence type="ECO:0000256" key="4">
    <source>
        <dbReference type="ARBA" id="ARBA00023273"/>
    </source>
</evidence>
<dbReference type="Pfam" id="PF00041">
    <property type="entry name" value="fn3"/>
    <property type="match status" value="1"/>
</dbReference>
<dbReference type="InterPro" id="IPR051417">
    <property type="entry name" value="SDr/BOS_complex"/>
</dbReference>
<dbReference type="SMART" id="SM00060">
    <property type="entry name" value="FN3"/>
    <property type="match status" value="3"/>
</dbReference>
<feature type="signal peptide" evidence="6">
    <location>
        <begin position="1"/>
        <end position="16"/>
    </location>
</feature>
<dbReference type="CDD" id="cd00063">
    <property type="entry name" value="FN3"/>
    <property type="match status" value="2"/>
</dbReference>
<dbReference type="Pfam" id="PF13620">
    <property type="entry name" value="CarboxypepD_reg"/>
    <property type="match status" value="2"/>
</dbReference>
<proteinExistence type="predicted"/>
<keyword evidence="8" id="KW-0378">Hydrolase</keyword>
<evidence type="ECO:0000256" key="2">
    <source>
        <dbReference type="ARBA" id="ARBA00022729"/>
    </source>
</evidence>
<reference evidence="8" key="1">
    <citation type="submission" date="2021-03" db="EMBL/GenBank/DDBJ databases">
        <authorList>
            <person name="Wang G."/>
        </authorList>
    </citation>
    <scope>NUCLEOTIDE SEQUENCE</scope>
    <source>
        <strain evidence="8">KCTC 12899</strain>
    </source>
</reference>
<dbReference type="Proteomes" id="UP000664417">
    <property type="component" value="Unassembled WGS sequence"/>
</dbReference>
<dbReference type="SUPFAM" id="SSF49899">
    <property type="entry name" value="Concanavalin A-like lectins/glucanases"/>
    <property type="match status" value="6"/>
</dbReference>
<dbReference type="Pfam" id="PF13385">
    <property type="entry name" value="Laminin_G_3"/>
    <property type="match status" value="6"/>
</dbReference>
<keyword evidence="3" id="KW-1015">Disulfide bond</keyword>
<evidence type="ECO:0000256" key="1">
    <source>
        <dbReference type="ARBA" id="ARBA00004316"/>
    </source>
</evidence>
<dbReference type="InterPro" id="IPR003961">
    <property type="entry name" value="FN3_dom"/>
</dbReference>
<dbReference type="PANTHER" id="PTHR23303">
    <property type="entry name" value="CARBOXYPEPTIDASE REGULATORY REGION-CONTAINING"/>
    <property type="match status" value="1"/>
</dbReference>
<gene>
    <name evidence="8" type="ORF">J3U88_08080</name>
</gene>
<evidence type="ECO:0000313" key="9">
    <source>
        <dbReference type="Proteomes" id="UP000664417"/>
    </source>
</evidence>
<dbReference type="SUPFAM" id="SSF49265">
    <property type="entry name" value="Fibronectin type III"/>
    <property type="match status" value="2"/>
</dbReference>
<keyword evidence="8" id="KW-0645">Protease</keyword>
<organism evidence="8 9">
    <name type="scientific">Acanthopleuribacter pedis</name>
    <dbReference type="NCBI Taxonomy" id="442870"/>
    <lineage>
        <taxon>Bacteria</taxon>
        <taxon>Pseudomonadati</taxon>
        <taxon>Acidobacteriota</taxon>
        <taxon>Holophagae</taxon>
        <taxon>Acanthopleuribacterales</taxon>
        <taxon>Acanthopleuribacteraceae</taxon>
        <taxon>Acanthopleuribacter</taxon>
    </lineage>
</organism>
<dbReference type="InterPro" id="IPR036116">
    <property type="entry name" value="FN3_sf"/>
</dbReference>
<dbReference type="PROSITE" id="PS50853">
    <property type="entry name" value="FN3"/>
    <property type="match status" value="2"/>
</dbReference>
<keyword evidence="2 6" id="KW-0732">Signal</keyword>
<feature type="compositionally biased region" description="Low complexity" evidence="5">
    <location>
        <begin position="4073"/>
        <end position="4082"/>
    </location>
</feature>
<comment type="caution">
    <text evidence="8">The sequence shown here is derived from an EMBL/GenBank/DDBJ whole genome shotgun (WGS) entry which is preliminary data.</text>
</comment>
<dbReference type="CDD" id="cd00110">
    <property type="entry name" value="LamG"/>
    <property type="match status" value="1"/>
</dbReference>